<dbReference type="NCBIfam" id="TIGR03725">
    <property type="entry name" value="T6A_YeaZ"/>
    <property type="match status" value="1"/>
</dbReference>
<evidence type="ECO:0000259" key="4">
    <source>
        <dbReference type="Pfam" id="PF00814"/>
    </source>
</evidence>
<evidence type="ECO:0000313" key="6">
    <source>
        <dbReference type="Proteomes" id="UP000664293"/>
    </source>
</evidence>
<name>A0ABS3E7B3_9GAMM</name>
<organism evidence="5 6">
    <name type="scientific">Microbulbifer salipaludis</name>
    <dbReference type="NCBI Taxonomy" id="187980"/>
    <lineage>
        <taxon>Bacteria</taxon>
        <taxon>Pseudomonadati</taxon>
        <taxon>Pseudomonadota</taxon>
        <taxon>Gammaproteobacteria</taxon>
        <taxon>Cellvibrionales</taxon>
        <taxon>Microbulbiferaceae</taxon>
        <taxon>Microbulbifer</taxon>
    </lineage>
</organism>
<dbReference type="PANTHER" id="PTHR11735">
    <property type="entry name" value="TRNA N6-ADENOSINE THREONYLCARBAMOYLTRANSFERASE"/>
    <property type="match status" value="1"/>
</dbReference>
<dbReference type="CDD" id="cd24032">
    <property type="entry name" value="ASKHA_NBD_TsaB"/>
    <property type="match status" value="1"/>
</dbReference>
<gene>
    <name evidence="5" type="primary">tsaB</name>
    <name evidence="5" type="ORF">JF535_10065</name>
</gene>
<evidence type="ECO:0000256" key="1">
    <source>
        <dbReference type="ARBA" id="ARBA00010493"/>
    </source>
</evidence>
<dbReference type="Pfam" id="PF00814">
    <property type="entry name" value="TsaD"/>
    <property type="match status" value="1"/>
</dbReference>
<dbReference type="InterPro" id="IPR043129">
    <property type="entry name" value="ATPase_NBD"/>
</dbReference>
<comment type="caution">
    <text evidence="5">The sequence shown here is derived from an EMBL/GenBank/DDBJ whole genome shotgun (WGS) entry which is preliminary data.</text>
</comment>
<dbReference type="RefSeq" id="WP_207001736.1">
    <property type="nucleotide sequence ID" value="NZ_JAEKJR010000002.1"/>
</dbReference>
<dbReference type="InterPro" id="IPR000905">
    <property type="entry name" value="Gcp-like_dom"/>
</dbReference>
<dbReference type="PANTHER" id="PTHR11735:SF11">
    <property type="entry name" value="TRNA THREONYLCARBAMOYLADENOSINE BIOSYNTHESIS PROTEIN TSAB"/>
    <property type="match status" value="1"/>
</dbReference>
<dbReference type="SUPFAM" id="SSF53067">
    <property type="entry name" value="Actin-like ATPase domain"/>
    <property type="match status" value="2"/>
</dbReference>
<evidence type="ECO:0000313" key="5">
    <source>
        <dbReference type="EMBL" id="MBN8431195.1"/>
    </source>
</evidence>
<feature type="domain" description="Gcp-like" evidence="4">
    <location>
        <begin position="32"/>
        <end position="153"/>
    </location>
</feature>
<comment type="similarity">
    <text evidence="1">Belongs to the KAE1 / TsaD family. TsaB subfamily.</text>
</comment>
<sequence>MALKLLAVDTTSGACSVALYQDGAVTEQFVRAERDHTRRLLPMVEAVLADGGCRLADVDALAVSQGPGSFTGLRIAISCVQGLAFAADKPVIPVSSLAAMATGAIRANPDWQGAPVLPALDARMQEVYWGLYAADCPAEALLPDAVASPEQVVAALEEAGHGPADDHQCNFYAAGPGWQYPSLAALTPLGVWEEAVIHAQDIAVLAAGFWPSGTFVAAQDLEPAYLRNEVTWKKRERIRDR</sequence>
<dbReference type="Proteomes" id="UP000664293">
    <property type="component" value="Unassembled WGS sequence"/>
</dbReference>
<keyword evidence="6" id="KW-1185">Reference proteome</keyword>
<dbReference type="InterPro" id="IPR022496">
    <property type="entry name" value="T6A_TsaB"/>
</dbReference>
<accession>A0ABS3E7B3</accession>
<reference evidence="5 6" key="1">
    <citation type="submission" date="2020-12" db="EMBL/GenBank/DDBJ databases">
        <title>Oil enriched cultivation method for isolating marine PHA-producing bacteria.</title>
        <authorList>
            <person name="Zheng W."/>
            <person name="Yu S."/>
            <person name="Huang Y."/>
        </authorList>
    </citation>
    <scope>NUCLEOTIDE SEQUENCE [LARGE SCALE GENOMIC DNA]</scope>
    <source>
        <strain evidence="5 6">SN0-2</strain>
    </source>
</reference>
<dbReference type="EMBL" id="JAEKJR010000002">
    <property type="protein sequence ID" value="MBN8431195.1"/>
    <property type="molecule type" value="Genomic_DNA"/>
</dbReference>
<evidence type="ECO:0000256" key="3">
    <source>
        <dbReference type="ARBA" id="ARBA00032446"/>
    </source>
</evidence>
<evidence type="ECO:0000256" key="2">
    <source>
        <dbReference type="ARBA" id="ARBA00019012"/>
    </source>
</evidence>
<dbReference type="Gene3D" id="3.30.420.40">
    <property type="match status" value="2"/>
</dbReference>
<protein>
    <recommendedName>
        <fullName evidence="2">tRNA threonylcarbamoyladenosine biosynthesis protein TsaB</fullName>
    </recommendedName>
    <alternativeName>
        <fullName evidence="3">t(6)A37 threonylcarbamoyladenosine biosynthesis protein TsaB</fullName>
    </alternativeName>
</protein>
<proteinExistence type="inferred from homology"/>